<dbReference type="Ensembl" id="ENSMFAT00000098924.1">
    <property type="protein sequence ID" value="ENSMFAP00000046882.1"/>
    <property type="gene ID" value="ENSMFAG00000064995.1"/>
</dbReference>
<proteinExistence type="predicted"/>
<dbReference type="Proteomes" id="UP000233100">
    <property type="component" value="Chromosome 2"/>
</dbReference>
<sequence length="128" mass="14713">MISHQTHLCNAPQLFHSHLHLCLGTLPSEFPFFSFSSFFFFETRSCSWAIRVKLRLKKKKKKKGRCVLARRGGLRLFSWHFERPRWADHLRSVVGDQPGQHGEMPSLLKIQNEPAVVAHACNPSYLGG</sequence>
<organism evidence="1 2">
    <name type="scientific">Macaca fascicularis</name>
    <name type="common">Crab-eating macaque</name>
    <name type="synonym">Cynomolgus monkey</name>
    <dbReference type="NCBI Taxonomy" id="9541"/>
    <lineage>
        <taxon>Eukaryota</taxon>
        <taxon>Metazoa</taxon>
        <taxon>Chordata</taxon>
        <taxon>Craniata</taxon>
        <taxon>Vertebrata</taxon>
        <taxon>Euteleostomi</taxon>
        <taxon>Mammalia</taxon>
        <taxon>Eutheria</taxon>
        <taxon>Euarchontoglires</taxon>
        <taxon>Primates</taxon>
        <taxon>Haplorrhini</taxon>
        <taxon>Catarrhini</taxon>
        <taxon>Cercopithecidae</taxon>
        <taxon>Cercopithecinae</taxon>
        <taxon>Macaca</taxon>
    </lineage>
</organism>
<protein>
    <submittedName>
        <fullName evidence="1">Uncharacterized protein</fullName>
    </submittedName>
</protein>
<dbReference type="GeneTree" id="ENSGT01050000246462"/>
<reference evidence="1" key="3">
    <citation type="submission" date="2025-09" db="UniProtKB">
        <authorList>
            <consortium name="Ensembl"/>
        </authorList>
    </citation>
    <scope>IDENTIFICATION</scope>
</reference>
<evidence type="ECO:0000313" key="2">
    <source>
        <dbReference type="Proteomes" id="UP000233100"/>
    </source>
</evidence>
<evidence type="ECO:0000313" key="1">
    <source>
        <dbReference type="Ensembl" id="ENSMFAP00000046882.1"/>
    </source>
</evidence>
<accession>A0A7N9CAM8</accession>
<reference evidence="1 2" key="1">
    <citation type="submission" date="2013-03" db="EMBL/GenBank/DDBJ databases">
        <authorList>
            <person name="Warren W."/>
            <person name="Wilson R.K."/>
        </authorList>
    </citation>
    <scope>NUCLEOTIDE SEQUENCE</scope>
</reference>
<keyword evidence="2" id="KW-1185">Reference proteome</keyword>
<name>A0A7N9CAM8_MACFA</name>
<reference evidence="1" key="2">
    <citation type="submission" date="2025-08" db="UniProtKB">
        <authorList>
            <consortium name="Ensembl"/>
        </authorList>
    </citation>
    <scope>IDENTIFICATION</scope>
</reference>
<dbReference type="AlphaFoldDB" id="A0A7N9CAM8"/>